<evidence type="ECO:0000256" key="5">
    <source>
        <dbReference type="RuleBase" id="RU363050"/>
    </source>
</evidence>
<evidence type="ECO:0000256" key="3">
    <source>
        <dbReference type="ARBA" id="ARBA00022701"/>
    </source>
</evidence>
<evidence type="ECO:0000259" key="7">
    <source>
        <dbReference type="Pfam" id="PF04130"/>
    </source>
</evidence>
<proteinExistence type="inferred from homology"/>
<dbReference type="Pfam" id="PF04130">
    <property type="entry name" value="GCP_C_terminal"/>
    <property type="match status" value="1"/>
</dbReference>
<gene>
    <name evidence="9" type="ORF">M436DRAFT_71586</name>
</gene>
<dbReference type="RefSeq" id="XP_013429274.1">
    <property type="nucleotide sequence ID" value="XM_013573820.1"/>
</dbReference>
<keyword evidence="10" id="KW-1185">Reference proteome</keyword>
<feature type="domain" description="Gamma tubulin complex component protein N-terminal" evidence="8">
    <location>
        <begin position="149"/>
        <end position="321"/>
    </location>
</feature>
<evidence type="ECO:0000256" key="6">
    <source>
        <dbReference type="SAM" id="Coils"/>
    </source>
</evidence>
<dbReference type="GO" id="GO:0043015">
    <property type="term" value="F:gamma-tubulin binding"/>
    <property type="evidence" value="ECO:0007669"/>
    <property type="project" value="InterPro"/>
</dbReference>
<dbReference type="PANTHER" id="PTHR19302">
    <property type="entry name" value="GAMMA TUBULIN COMPLEX PROTEIN"/>
    <property type="match status" value="1"/>
</dbReference>
<evidence type="ECO:0000256" key="1">
    <source>
        <dbReference type="ARBA" id="ARBA00010337"/>
    </source>
</evidence>
<dbReference type="GO" id="GO:0005874">
    <property type="term" value="C:microtubule"/>
    <property type="evidence" value="ECO:0007669"/>
    <property type="project" value="UniProtKB-KW"/>
</dbReference>
<keyword evidence="2 5" id="KW-0963">Cytoplasm</keyword>
<evidence type="ECO:0000313" key="9">
    <source>
        <dbReference type="EMBL" id="KEQ75126.1"/>
    </source>
</evidence>
<accession>A0A074XKR1</accession>
<dbReference type="InterPro" id="IPR007259">
    <property type="entry name" value="GCP"/>
</dbReference>
<evidence type="ECO:0000256" key="2">
    <source>
        <dbReference type="ARBA" id="ARBA00022490"/>
    </source>
</evidence>
<keyword evidence="3 5" id="KW-0493">Microtubule</keyword>
<dbReference type="Proteomes" id="UP000027730">
    <property type="component" value="Unassembled WGS sequence"/>
</dbReference>
<keyword evidence="6" id="KW-0175">Coiled coil</keyword>
<dbReference type="GO" id="GO:0051011">
    <property type="term" value="F:microtubule minus-end binding"/>
    <property type="evidence" value="ECO:0007669"/>
    <property type="project" value="TreeGrafter"/>
</dbReference>
<dbReference type="Pfam" id="PF17681">
    <property type="entry name" value="GCP_N_terminal"/>
    <property type="match status" value="1"/>
</dbReference>
<dbReference type="GO" id="GO:0007020">
    <property type="term" value="P:microtubule nucleation"/>
    <property type="evidence" value="ECO:0007669"/>
    <property type="project" value="InterPro"/>
</dbReference>
<dbReference type="InterPro" id="IPR041470">
    <property type="entry name" value="GCP_N"/>
</dbReference>
<comment type="similarity">
    <text evidence="1 5">Belongs to the TUBGCP family.</text>
</comment>
<dbReference type="GO" id="GO:0051225">
    <property type="term" value="P:spindle assembly"/>
    <property type="evidence" value="ECO:0007669"/>
    <property type="project" value="TreeGrafter"/>
</dbReference>
<dbReference type="GO" id="GO:0051321">
    <property type="term" value="P:meiotic cell cycle"/>
    <property type="evidence" value="ECO:0007669"/>
    <property type="project" value="TreeGrafter"/>
</dbReference>
<dbReference type="GO" id="GO:0031122">
    <property type="term" value="P:cytoplasmic microtubule organization"/>
    <property type="evidence" value="ECO:0007669"/>
    <property type="project" value="TreeGrafter"/>
</dbReference>
<dbReference type="AlphaFoldDB" id="A0A074XKR1"/>
<protein>
    <recommendedName>
        <fullName evidence="5">Spindle pole body component</fullName>
    </recommendedName>
</protein>
<organism evidence="9 10">
    <name type="scientific">Aureobasidium namibiae CBS 147.97</name>
    <dbReference type="NCBI Taxonomy" id="1043004"/>
    <lineage>
        <taxon>Eukaryota</taxon>
        <taxon>Fungi</taxon>
        <taxon>Dikarya</taxon>
        <taxon>Ascomycota</taxon>
        <taxon>Pezizomycotina</taxon>
        <taxon>Dothideomycetes</taxon>
        <taxon>Dothideomycetidae</taxon>
        <taxon>Dothideales</taxon>
        <taxon>Saccotheciaceae</taxon>
        <taxon>Aureobasidium</taxon>
    </lineage>
</organism>
<dbReference type="GO" id="GO:0000922">
    <property type="term" value="C:spindle pole"/>
    <property type="evidence" value="ECO:0007669"/>
    <property type="project" value="InterPro"/>
</dbReference>
<dbReference type="STRING" id="1043004.A0A074XKR1"/>
<feature type="coiled-coil region" evidence="6">
    <location>
        <begin position="799"/>
        <end position="826"/>
    </location>
</feature>
<reference evidence="9 10" key="1">
    <citation type="journal article" date="2014" name="BMC Genomics">
        <title>Genome sequencing of four Aureobasidium pullulans varieties: biotechnological potential, stress tolerance, and description of new species.</title>
        <authorList>
            <person name="Gostin Ar C."/>
            <person name="Ohm R.A."/>
            <person name="Kogej T."/>
            <person name="Sonjak S."/>
            <person name="Turk M."/>
            <person name="Zajc J."/>
            <person name="Zalar P."/>
            <person name="Grube M."/>
            <person name="Sun H."/>
            <person name="Han J."/>
            <person name="Sharma A."/>
            <person name="Chiniquy J."/>
            <person name="Ngan C.Y."/>
            <person name="Lipzen A."/>
            <person name="Barry K."/>
            <person name="Grigoriev I.V."/>
            <person name="Gunde-Cimerman N."/>
        </authorList>
    </citation>
    <scope>NUCLEOTIDE SEQUENCE [LARGE SCALE GENOMIC DNA]</scope>
    <source>
        <strain evidence="9 10">CBS 147.97</strain>
    </source>
</reference>
<dbReference type="InterPro" id="IPR042241">
    <property type="entry name" value="GCP_C_sf"/>
</dbReference>
<dbReference type="InterPro" id="IPR040457">
    <property type="entry name" value="GCP_C"/>
</dbReference>
<evidence type="ECO:0000256" key="4">
    <source>
        <dbReference type="ARBA" id="ARBA00023212"/>
    </source>
</evidence>
<dbReference type="EMBL" id="KL584706">
    <property type="protein sequence ID" value="KEQ75126.1"/>
    <property type="molecule type" value="Genomic_DNA"/>
</dbReference>
<feature type="domain" description="Gamma tubulin complex component C-terminal" evidence="7">
    <location>
        <begin position="530"/>
        <end position="819"/>
    </location>
</feature>
<comment type="subcellular location">
    <subcellularLocation>
        <location evidence="5">Cytoplasm</location>
        <location evidence="5">Cytoskeleton</location>
        <location evidence="5">Microtubule organizing center</location>
    </subcellularLocation>
</comment>
<evidence type="ECO:0000313" key="10">
    <source>
        <dbReference type="Proteomes" id="UP000027730"/>
    </source>
</evidence>
<dbReference type="PANTHER" id="PTHR19302:SF70">
    <property type="entry name" value="GAMMA-TUBULIN COMPLEX COMPONENT 6"/>
    <property type="match status" value="1"/>
</dbReference>
<dbReference type="GO" id="GO:0000930">
    <property type="term" value="C:gamma-tubulin complex"/>
    <property type="evidence" value="ECO:0007669"/>
    <property type="project" value="TreeGrafter"/>
</dbReference>
<dbReference type="GeneID" id="25414969"/>
<evidence type="ECO:0000259" key="8">
    <source>
        <dbReference type="Pfam" id="PF17681"/>
    </source>
</evidence>
<sequence>MDGDHGPFDVPDFWRASASSLSDTPGQTLFTDTRFELPLIDDHFDAALQLPDIHDFQFGKLDKLDTLDEPAPKPTDTDTSPVVTSELDDLWKLDLATPNKQPSLRTWEAFAHECCTESPISYISDAASCAFDALQPDDTNVLQSAFALKCLALLGQGRSSALYQWKEKENTFVPTLDNVTLSGLSSTAFDSLVHRLMATGCAFVHLRHFVHTSYANKHPLAARVALATTIQAMLEAMEQNLSERLLTATSFLRLLACFQVPATLLFELRDIVAATAHETTDTAFLSVCHETIDRFAHACSPFRSLYTEVLNQVSQPWSRVICQKTGLTHHGFALPSQDDILERSAHILVEDRDLITEIMTGIALLRDSTSDHPFLSPASWGVESLNLDSASTSMSIDRVVEKANKYQRDLLVAIAMYSSGAPKPRDPEVRSQPYHLTSEQLPWSLDQGQQTYFEDVGSQFLEPPAKPTDTSHIRLLVTSILEADETREMSYLDLRHTTKTTLHHLRPYLHVQNRLLNGTLLRLLFRQFSLRDNLTLNHSFHLLGNGLFVQHLTRALFTSDSEGSGLRLDNRSKQWPPLSSELRLGLMGVLSESYGSKDIPGSLSFAIRELCDKEIEKCMDVNSIHALDFLRLRYEAATPLDAVLSDTAMAKYDDCFRALLGVLRMLHFVTLLRNTAQQEDSSSASQAFAHNAWSCVSGLSSYLLDIGVAGPWKRFQCLLDSVEADLALEDEQGTFGQRVTFGISHLRDEHNKMLDTIRSRLFLRSRHSKLRNLIDEIFSHILSSVQIDVPDEDVLWQQRTELRALVKQLQSTLQELTRKVGKKNELGPQDRDDVFAAEVLSFRLGGE</sequence>
<keyword evidence="4 5" id="KW-0206">Cytoskeleton</keyword>
<dbReference type="Gene3D" id="1.20.120.1900">
    <property type="entry name" value="Gamma-tubulin complex, C-terminal domain"/>
    <property type="match status" value="1"/>
</dbReference>
<name>A0A074XKR1_9PEZI</name>
<dbReference type="GO" id="GO:0000278">
    <property type="term" value="P:mitotic cell cycle"/>
    <property type="evidence" value="ECO:0007669"/>
    <property type="project" value="TreeGrafter"/>
</dbReference>
<dbReference type="GO" id="GO:0005816">
    <property type="term" value="C:spindle pole body"/>
    <property type="evidence" value="ECO:0007669"/>
    <property type="project" value="UniProtKB-ARBA"/>
</dbReference>
<dbReference type="OrthoDB" id="775571at2759"/>
<dbReference type="HOGENOM" id="CLU_006331_0_0_1"/>